<accession>A0AAD4BIY3</accession>
<proteinExistence type="predicted"/>
<reference evidence="1" key="2">
    <citation type="journal article" date="2020" name="Nat. Commun.">
        <title>Large-scale genome sequencing of mycorrhizal fungi provides insights into the early evolution of symbiotic traits.</title>
        <authorList>
            <person name="Miyauchi S."/>
            <person name="Kiss E."/>
            <person name="Kuo A."/>
            <person name="Drula E."/>
            <person name="Kohler A."/>
            <person name="Sanchez-Garcia M."/>
            <person name="Morin E."/>
            <person name="Andreopoulos B."/>
            <person name="Barry K.W."/>
            <person name="Bonito G."/>
            <person name="Buee M."/>
            <person name="Carver A."/>
            <person name="Chen C."/>
            <person name="Cichocki N."/>
            <person name="Clum A."/>
            <person name="Culley D."/>
            <person name="Crous P.W."/>
            <person name="Fauchery L."/>
            <person name="Girlanda M."/>
            <person name="Hayes R.D."/>
            <person name="Keri Z."/>
            <person name="LaButti K."/>
            <person name="Lipzen A."/>
            <person name="Lombard V."/>
            <person name="Magnuson J."/>
            <person name="Maillard F."/>
            <person name="Murat C."/>
            <person name="Nolan M."/>
            <person name="Ohm R.A."/>
            <person name="Pangilinan J."/>
            <person name="Pereira M.F."/>
            <person name="Perotto S."/>
            <person name="Peter M."/>
            <person name="Pfister S."/>
            <person name="Riley R."/>
            <person name="Sitrit Y."/>
            <person name="Stielow J.B."/>
            <person name="Szollosi G."/>
            <person name="Zifcakova L."/>
            <person name="Stursova M."/>
            <person name="Spatafora J.W."/>
            <person name="Tedersoo L."/>
            <person name="Vaario L.M."/>
            <person name="Yamada A."/>
            <person name="Yan M."/>
            <person name="Wang P."/>
            <person name="Xu J."/>
            <person name="Bruns T."/>
            <person name="Baldrian P."/>
            <person name="Vilgalys R."/>
            <person name="Dunand C."/>
            <person name="Henrissat B."/>
            <person name="Grigoriev I.V."/>
            <person name="Hibbett D."/>
            <person name="Nagy L.G."/>
            <person name="Martin F.M."/>
        </authorList>
    </citation>
    <scope>NUCLEOTIDE SEQUENCE</scope>
    <source>
        <strain evidence="1">BED1</strain>
    </source>
</reference>
<dbReference type="EMBL" id="WHUW01000046">
    <property type="protein sequence ID" value="KAF8431838.1"/>
    <property type="molecule type" value="Genomic_DNA"/>
</dbReference>
<evidence type="ECO:0000313" key="1">
    <source>
        <dbReference type="EMBL" id="KAF8431838.1"/>
    </source>
</evidence>
<organism evidence="1 2">
    <name type="scientific">Boletus edulis BED1</name>
    <dbReference type="NCBI Taxonomy" id="1328754"/>
    <lineage>
        <taxon>Eukaryota</taxon>
        <taxon>Fungi</taxon>
        <taxon>Dikarya</taxon>
        <taxon>Basidiomycota</taxon>
        <taxon>Agaricomycotina</taxon>
        <taxon>Agaricomycetes</taxon>
        <taxon>Agaricomycetidae</taxon>
        <taxon>Boletales</taxon>
        <taxon>Boletineae</taxon>
        <taxon>Boletaceae</taxon>
        <taxon>Boletoideae</taxon>
        <taxon>Boletus</taxon>
    </lineage>
</organism>
<dbReference type="Proteomes" id="UP001194468">
    <property type="component" value="Unassembled WGS sequence"/>
</dbReference>
<reference evidence="1" key="1">
    <citation type="submission" date="2019-10" db="EMBL/GenBank/DDBJ databases">
        <authorList>
            <consortium name="DOE Joint Genome Institute"/>
            <person name="Kuo A."/>
            <person name="Miyauchi S."/>
            <person name="Kiss E."/>
            <person name="Drula E."/>
            <person name="Kohler A."/>
            <person name="Sanchez-Garcia M."/>
            <person name="Andreopoulos B."/>
            <person name="Barry K.W."/>
            <person name="Bonito G."/>
            <person name="Buee M."/>
            <person name="Carver A."/>
            <person name="Chen C."/>
            <person name="Cichocki N."/>
            <person name="Clum A."/>
            <person name="Culley D."/>
            <person name="Crous P.W."/>
            <person name="Fauchery L."/>
            <person name="Girlanda M."/>
            <person name="Hayes R."/>
            <person name="Keri Z."/>
            <person name="LaButti K."/>
            <person name="Lipzen A."/>
            <person name="Lombard V."/>
            <person name="Magnuson J."/>
            <person name="Maillard F."/>
            <person name="Morin E."/>
            <person name="Murat C."/>
            <person name="Nolan M."/>
            <person name="Ohm R."/>
            <person name="Pangilinan J."/>
            <person name="Pereira M."/>
            <person name="Perotto S."/>
            <person name="Peter M."/>
            <person name="Riley R."/>
            <person name="Sitrit Y."/>
            <person name="Stielow B."/>
            <person name="Szollosi G."/>
            <person name="Zifcakova L."/>
            <person name="Stursova M."/>
            <person name="Spatafora J.W."/>
            <person name="Tedersoo L."/>
            <person name="Vaario L.-M."/>
            <person name="Yamada A."/>
            <person name="Yan M."/>
            <person name="Wang P."/>
            <person name="Xu J."/>
            <person name="Bruns T."/>
            <person name="Baldrian P."/>
            <person name="Vilgalys R."/>
            <person name="Henrissat B."/>
            <person name="Grigoriev I.V."/>
            <person name="Hibbett D."/>
            <person name="Nagy L.G."/>
            <person name="Martin F.M."/>
        </authorList>
    </citation>
    <scope>NUCLEOTIDE SEQUENCE</scope>
    <source>
        <strain evidence="1">BED1</strain>
    </source>
</reference>
<gene>
    <name evidence="1" type="ORF">L210DRAFT_3764124</name>
</gene>
<dbReference type="AlphaFoldDB" id="A0AAD4BIY3"/>
<sequence>MTVARVSTSGSSSKLHTGSLVWHTKDGKARIVGQLHSGQHKGGSTSNHVTYCTPGWYLLMQIKKKFKYADFYRTTWPVHIPDELRSLCIGEPFHIVFSYNHFTPTIPTLFTSRLSTANHPPSHLPDCVSSPFPTVLTLVS</sequence>
<name>A0AAD4BIY3_BOLED</name>
<keyword evidence="2" id="KW-1185">Reference proteome</keyword>
<protein>
    <submittedName>
        <fullName evidence="1">Uncharacterized protein</fullName>
    </submittedName>
</protein>
<comment type="caution">
    <text evidence="1">The sequence shown here is derived from an EMBL/GenBank/DDBJ whole genome shotgun (WGS) entry which is preliminary data.</text>
</comment>
<evidence type="ECO:0000313" key="2">
    <source>
        <dbReference type="Proteomes" id="UP001194468"/>
    </source>
</evidence>